<keyword evidence="7" id="KW-0651">Protein splicing</keyword>
<gene>
    <name evidence="11" type="primary">dcm</name>
    <name evidence="11" type="ORF">FMM80_06605</name>
</gene>
<dbReference type="NCBIfam" id="TIGR00675">
    <property type="entry name" value="dcm"/>
    <property type="match status" value="1"/>
</dbReference>
<keyword evidence="3 8" id="KW-0808">Transferase</keyword>
<dbReference type="GO" id="GO:0032259">
    <property type="term" value="P:methylation"/>
    <property type="evidence" value="ECO:0007669"/>
    <property type="project" value="UniProtKB-KW"/>
</dbReference>
<dbReference type="Pfam" id="PF00145">
    <property type="entry name" value="DNA_methylase"/>
    <property type="match status" value="2"/>
</dbReference>
<reference evidence="11 12" key="1">
    <citation type="submission" date="2019-07" db="EMBL/GenBank/DDBJ databases">
        <title>Draft genome sequences of 15 bacterial species constituting the stable defined intestinal microbiota of the GM15 gnotobiotic mouse model.</title>
        <authorList>
            <person name="Elie C."/>
            <person name="Mathieu A."/>
            <person name="Saliou A."/>
            <person name="Darnaud M."/>
            <person name="Leulier F."/>
            <person name="Tamellini A."/>
        </authorList>
    </citation>
    <scope>NUCLEOTIDE SEQUENCE [LARGE SCALE GENOMIC DNA]</scope>
    <source>
        <strain evidence="12">ASF 502</strain>
    </source>
</reference>
<evidence type="ECO:0000313" key="11">
    <source>
        <dbReference type="EMBL" id="NDO68376.1"/>
    </source>
</evidence>
<dbReference type="GO" id="GO:0003886">
    <property type="term" value="F:DNA (cytosine-5-)-methyltransferase activity"/>
    <property type="evidence" value="ECO:0007669"/>
    <property type="project" value="UniProtKB-EC"/>
</dbReference>
<dbReference type="PROSITE" id="PS50818">
    <property type="entry name" value="INTEIN_C_TER"/>
    <property type="match status" value="1"/>
</dbReference>
<evidence type="ECO:0000256" key="9">
    <source>
        <dbReference type="RuleBase" id="RU000416"/>
    </source>
</evidence>
<dbReference type="SUPFAM" id="SSF55608">
    <property type="entry name" value="Homing endonucleases"/>
    <property type="match status" value="1"/>
</dbReference>
<dbReference type="PRINTS" id="PR00105">
    <property type="entry name" value="C5METTRFRASE"/>
</dbReference>
<dbReference type="SUPFAM" id="SSF53335">
    <property type="entry name" value="S-adenosyl-L-methionine-dependent methyltransferases"/>
    <property type="match status" value="1"/>
</dbReference>
<protein>
    <recommendedName>
        <fullName evidence="1">DNA (cytosine-5-)-methyltransferase</fullName>
        <ecNumber evidence="1">2.1.1.37</ecNumber>
    </recommendedName>
</protein>
<dbReference type="NCBIfam" id="TIGR01443">
    <property type="entry name" value="intein_Cterm"/>
    <property type="match status" value="1"/>
</dbReference>
<dbReference type="CDD" id="cd00081">
    <property type="entry name" value="Hint"/>
    <property type="match status" value="1"/>
</dbReference>
<dbReference type="Proteomes" id="UP000474104">
    <property type="component" value="Unassembled WGS sequence"/>
</dbReference>
<feature type="active site" evidence="8">
    <location>
        <position position="378"/>
    </location>
</feature>
<evidence type="ECO:0000259" key="10">
    <source>
        <dbReference type="PROSITE" id="PS50819"/>
    </source>
</evidence>
<dbReference type="Gene3D" id="3.90.120.10">
    <property type="entry name" value="DNA Methylase, subunit A, domain 2"/>
    <property type="match status" value="2"/>
</dbReference>
<dbReference type="OrthoDB" id="9813719at2"/>
<keyword evidence="4 8" id="KW-0949">S-adenosyl-L-methionine</keyword>
<dbReference type="PROSITE" id="PS50817">
    <property type="entry name" value="INTEIN_N_TER"/>
    <property type="match status" value="1"/>
</dbReference>
<dbReference type="PANTHER" id="PTHR46098:SF1">
    <property type="entry name" value="TRNA (CYTOSINE(38)-C(5))-METHYLTRANSFERASE"/>
    <property type="match status" value="1"/>
</dbReference>
<dbReference type="GO" id="GO:0016539">
    <property type="term" value="P:intein-mediated protein splicing"/>
    <property type="evidence" value="ECO:0007669"/>
    <property type="project" value="InterPro"/>
</dbReference>
<comment type="similarity">
    <text evidence="8 9">Belongs to the class I-like SAM-binding methyltransferase superfamily. C5-methyltransferase family.</text>
</comment>
<dbReference type="InterPro" id="IPR029063">
    <property type="entry name" value="SAM-dependent_MTases_sf"/>
</dbReference>
<feature type="domain" description="DOD-type homing endonuclease" evidence="10">
    <location>
        <begin position="160"/>
        <end position="286"/>
    </location>
</feature>
<dbReference type="InterPro" id="IPR004860">
    <property type="entry name" value="LAGLIDADG_dom"/>
</dbReference>
<evidence type="ECO:0000256" key="4">
    <source>
        <dbReference type="ARBA" id="ARBA00022691"/>
    </source>
</evidence>
<dbReference type="InterPro" id="IPR001525">
    <property type="entry name" value="C5_MeTfrase"/>
</dbReference>
<evidence type="ECO:0000256" key="5">
    <source>
        <dbReference type="ARBA" id="ARBA00022747"/>
    </source>
</evidence>
<dbReference type="GO" id="GO:0009307">
    <property type="term" value="P:DNA restriction-modification system"/>
    <property type="evidence" value="ECO:0007669"/>
    <property type="project" value="UniProtKB-KW"/>
</dbReference>
<dbReference type="InterPro" id="IPR027434">
    <property type="entry name" value="Homing_endonucl"/>
</dbReference>
<evidence type="ECO:0000256" key="8">
    <source>
        <dbReference type="PROSITE-ProRule" id="PRU01016"/>
    </source>
</evidence>
<dbReference type="PANTHER" id="PTHR46098">
    <property type="entry name" value="TRNA (CYTOSINE(38)-C(5))-METHYLTRANSFERASE"/>
    <property type="match status" value="1"/>
</dbReference>
<dbReference type="InterPro" id="IPR036844">
    <property type="entry name" value="Hint_dom_sf"/>
</dbReference>
<dbReference type="Gene3D" id="2.170.16.10">
    <property type="entry name" value="Hedgehog/Intein (Hint) domain"/>
    <property type="match status" value="1"/>
</dbReference>
<evidence type="ECO:0000256" key="1">
    <source>
        <dbReference type="ARBA" id="ARBA00011975"/>
    </source>
</evidence>
<evidence type="ECO:0000256" key="7">
    <source>
        <dbReference type="ARBA" id="ARBA00023000"/>
    </source>
</evidence>
<accession>A0A9X5CBZ7</accession>
<comment type="caution">
    <text evidence="11">The sequence shown here is derived from an EMBL/GenBank/DDBJ whole genome shotgun (WGS) entry which is preliminary data.</text>
</comment>
<sequence>MYDTEGEWKAEDVTKLTPEEIPYADAWCFGFPCFEAGTLVMTDQGYKCIEDIREGDRVLTHKGRFRPVVRPMKHRAGEIYELDVFGVENLRVTGEHPFLVKDGDSAKWKAVQELEAGDLIAVPVNNKAELPEWDGITYERHGKEYKLDNLDLNSPDFWWFVGCYMGDGWYRVTKRKNAPDNYRVVVACNEEKLERLKRHVDGMFRYSVAKERTAYKVHFTNKELTVFLMRFGKGAGGKRLTDAVFDLPEDLLRAFLEGYFETDGCIVGKYRQASTISRELAYGIRDCVHKAYRMPCAVYRNKMPETCVIEGRTVRQHDFYTVRFKEGRSERDGSFFMDGYVWCRFRGSRKVPFDGYVYNMEVEDDNSYTAGGLAAHNCQDISIAGKQRGLRGKRSGIYYSIIDLIKGKEESDKPTYLLVENVKNLLSVNAGFDFAAVLSEMDEAGYDVRWQVLNSKDFGVPQNRERVFLIAVLRSRGGREILPVTGEDGGALKEVIGGMQGYRVYDPSGVSVSIGANGGGMGAKTGLYCVGNVNPSGRGMNGCVYDAKGLAPAVTTNKGQGSKVFVDQTLNHPKVTETARCLVACYTGRLINWRAVNSGVLETEGAEPGDGDAGVPEARAVLTPGRVEKRQNGRRMKEAGEPMFTLTAQDQHGVYLTEEESGDAETALPVRNGTKQWYDLAYPGDGVCLSYPKSESRRGRVGKGCSQTLDTGCMMGTVTKCGKIRRLTPRECFRLQGFPDELYERAAAVNSETQLYKQAGNAVTATVAYAVAMALPESRELLAQMEAVWEEFGDSVREAEWNGADGFVPGTAWEDFGDSAEEIEQEGFEDCLCESAYEGFKDMEKEIFAGKVLGDSGTGPDGDFDFLN</sequence>
<dbReference type="InterPro" id="IPR006141">
    <property type="entry name" value="Intein_N"/>
</dbReference>
<proteinExistence type="inferred from homology"/>
<keyword evidence="2 8" id="KW-0489">Methyltransferase</keyword>
<evidence type="ECO:0000256" key="3">
    <source>
        <dbReference type="ARBA" id="ARBA00022679"/>
    </source>
</evidence>
<name>A0A9X5CBZ7_9FIRM</name>
<dbReference type="PROSITE" id="PS50819">
    <property type="entry name" value="INTEIN_ENDONUCLEASE"/>
    <property type="match status" value="1"/>
</dbReference>
<evidence type="ECO:0000256" key="6">
    <source>
        <dbReference type="ARBA" id="ARBA00022813"/>
    </source>
</evidence>
<dbReference type="Gene3D" id="3.40.50.150">
    <property type="entry name" value="Vaccinia Virus protein VP39"/>
    <property type="match status" value="1"/>
</dbReference>
<dbReference type="Pfam" id="PF14528">
    <property type="entry name" value="LAGLIDADG_3"/>
    <property type="match status" value="1"/>
</dbReference>
<evidence type="ECO:0000256" key="2">
    <source>
        <dbReference type="ARBA" id="ARBA00022603"/>
    </source>
</evidence>
<organism evidence="11 12">
    <name type="scientific">Schaedlerella arabinosiphila</name>
    <dbReference type="NCBI Taxonomy" id="2044587"/>
    <lineage>
        <taxon>Bacteria</taxon>
        <taxon>Bacillati</taxon>
        <taxon>Bacillota</taxon>
        <taxon>Clostridia</taxon>
        <taxon>Lachnospirales</taxon>
        <taxon>Lachnospiraceae</taxon>
        <taxon>Schaedlerella</taxon>
    </lineage>
</organism>
<dbReference type="AlphaFoldDB" id="A0A9X5CBZ7"/>
<dbReference type="EC" id="2.1.1.37" evidence="1"/>
<dbReference type="InterPro" id="IPR003587">
    <property type="entry name" value="Hint_dom_N"/>
</dbReference>
<evidence type="ECO:0000313" key="12">
    <source>
        <dbReference type="Proteomes" id="UP000474104"/>
    </source>
</evidence>
<keyword evidence="5" id="KW-0680">Restriction system</keyword>
<dbReference type="EMBL" id="VIRB01000045">
    <property type="protein sequence ID" value="NDO68376.1"/>
    <property type="molecule type" value="Genomic_DNA"/>
</dbReference>
<dbReference type="GO" id="GO:0004519">
    <property type="term" value="F:endonuclease activity"/>
    <property type="evidence" value="ECO:0007669"/>
    <property type="project" value="InterPro"/>
</dbReference>
<dbReference type="PRINTS" id="PR00379">
    <property type="entry name" value="INTEIN"/>
</dbReference>
<dbReference type="InterPro" id="IPR006142">
    <property type="entry name" value="INTEIN"/>
</dbReference>
<dbReference type="SUPFAM" id="SSF51294">
    <property type="entry name" value="Hedgehog/intein (Hint) domain"/>
    <property type="match status" value="1"/>
</dbReference>
<dbReference type="Gene3D" id="3.10.28.10">
    <property type="entry name" value="Homing endonucleases"/>
    <property type="match status" value="1"/>
</dbReference>
<keyword evidence="6" id="KW-0068">Autocatalytic cleavage</keyword>
<dbReference type="PROSITE" id="PS51679">
    <property type="entry name" value="SAM_MT_C5"/>
    <property type="match status" value="1"/>
</dbReference>
<dbReference type="InterPro" id="IPR004042">
    <property type="entry name" value="Intein_endonuc_central"/>
</dbReference>
<dbReference type="InterPro" id="IPR030934">
    <property type="entry name" value="Intein_C"/>
</dbReference>
<dbReference type="InterPro" id="IPR050750">
    <property type="entry name" value="C5-MTase"/>
</dbReference>
<dbReference type="Pfam" id="PF14890">
    <property type="entry name" value="Intein_splicing"/>
    <property type="match status" value="1"/>
</dbReference>
<dbReference type="SMART" id="SM00306">
    <property type="entry name" value="HintN"/>
    <property type="match status" value="1"/>
</dbReference>